<protein>
    <recommendedName>
        <fullName evidence="3">F-box domain-containing protein</fullName>
    </recommendedName>
</protein>
<sequence>MFRHVEIKGTFAMEECLIKNWCRHFEEFLEILTRNTQLISVMCRDLEFCVGPRRDKPTNNRMCRAIADFLGSQRHLKRAEGVELIRKLAEHNRQSLKHPVIRQSFDNVHIDKEQALKAAQTLPTFADLTNLTTLGMEYSLIFENMFPRPSNDIQTIKRCQKRVLSKLILNYYCDMEIEDFRGLTSTDWQFLKTLYPDLQVELSISTEYPTLRELEFLIVLNMPISQLDYRNDPFDKEIEINELFDHLLRCRTNDHLVDLQLDWKWPIEDFVSTFNPFLHACRKLKYLKLKIDYSASGIEALLESWLENRPPSLKKVIIDVSNTHDEDDYPTSINCTEYVPLLKLAGLNIRVNFHI</sequence>
<name>A0A4Y2LJY8_ARAVE</name>
<gene>
    <name evidence="1" type="ORF">AVEN_110967_1</name>
</gene>
<proteinExistence type="predicted"/>
<keyword evidence="2" id="KW-1185">Reference proteome</keyword>
<dbReference type="AlphaFoldDB" id="A0A4Y2LJY8"/>
<evidence type="ECO:0008006" key="3">
    <source>
        <dbReference type="Google" id="ProtNLM"/>
    </source>
</evidence>
<evidence type="ECO:0000313" key="2">
    <source>
        <dbReference type="Proteomes" id="UP000499080"/>
    </source>
</evidence>
<dbReference type="EMBL" id="BGPR01005814">
    <property type="protein sequence ID" value="GBN13647.1"/>
    <property type="molecule type" value="Genomic_DNA"/>
</dbReference>
<accession>A0A4Y2LJY8</accession>
<organism evidence="1 2">
    <name type="scientific">Araneus ventricosus</name>
    <name type="common">Orbweaver spider</name>
    <name type="synonym">Epeira ventricosa</name>
    <dbReference type="NCBI Taxonomy" id="182803"/>
    <lineage>
        <taxon>Eukaryota</taxon>
        <taxon>Metazoa</taxon>
        <taxon>Ecdysozoa</taxon>
        <taxon>Arthropoda</taxon>
        <taxon>Chelicerata</taxon>
        <taxon>Arachnida</taxon>
        <taxon>Araneae</taxon>
        <taxon>Araneomorphae</taxon>
        <taxon>Entelegynae</taxon>
        <taxon>Araneoidea</taxon>
        <taxon>Araneidae</taxon>
        <taxon>Araneus</taxon>
    </lineage>
</organism>
<dbReference type="Gene3D" id="3.80.10.10">
    <property type="entry name" value="Ribonuclease Inhibitor"/>
    <property type="match status" value="1"/>
</dbReference>
<reference evidence="1 2" key="1">
    <citation type="journal article" date="2019" name="Sci. Rep.">
        <title>Orb-weaving spider Araneus ventricosus genome elucidates the spidroin gene catalogue.</title>
        <authorList>
            <person name="Kono N."/>
            <person name="Nakamura H."/>
            <person name="Ohtoshi R."/>
            <person name="Moran D.A.P."/>
            <person name="Shinohara A."/>
            <person name="Yoshida Y."/>
            <person name="Fujiwara M."/>
            <person name="Mori M."/>
            <person name="Tomita M."/>
            <person name="Arakawa K."/>
        </authorList>
    </citation>
    <scope>NUCLEOTIDE SEQUENCE [LARGE SCALE GENOMIC DNA]</scope>
</reference>
<comment type="caution">
    <text evidence="1">The sequence shown here is derived from an EMBL/GenBank/DDBJ whole genome shotgun (WGS) entry which is preliminary data.</text>
</comment>
<evidence type="ECO:0000313" key="1">
    <source>
        <dbReference type="EMBL" id="GBN13647.1"/>
    </source>
</evidence>
<dbReference type="Proteomes" id="UP000499080">
    <property type="component" value="Unassembled WGS sequence"/>
</dbReference>
<dbReference type="InterPro" id="IPR032675">
    <property type="entry name" value="LRR_dom_sf"/>
</dbReference>